<name>A0A0E9V410_ANGAN</name>
<evidence type="ECO:0000313" key="1">
    <source>
        <dbReference type="EMBL" id="JAH72752.1"/>
    </source>
</evidence>
<accession>A0A0E9V410</accession>
<reference evidence="1" key="1">
    <citation type="submission" date="2014-11" db="EMBL/GenBank/DDBJ databases">
        <authorList>
            <person name="Amaro Gonzalez C."/>
        </authorList>
    </citation>
    <scope>NUCLEOTIDE SEQUENCE</scope>
</reference>
<organism evidence="1">
    <name type="scientific">Anguilla anguilla</name>
    <name type="common">European freshwater eel</name>
    <name type="synonym">Muraena anguilla</name>
    <dbReference type="NCBI Taxonomy" id="7936"/>
    <lineage>
        <taxon>Eukaryota</taxon>
        <taxon>Metazoa</taxon>
        <taxon>Chordata</taxon>
        <taxon>Craniata</taxon>
        <taxon>Vertebrata</taxon>
        <taxon>Euteleostomi</taxon>
        <taxon>Actinopterygii</taxon>
        <taxon>Neopterygii</taxon>
        <taxon>Teleostei</taxon>
        <taxon>Anguilliformes</taxon>
        <taxon>Anguillidae</taxon>
        <taxon>Anguilla</taxon>
    </lineage>
</organism>
<reference evidence="1" key="2">
    <citation type="journal article" date="2015" name="Fish Shellfish Immunol.">
        <title>Early steps in the European eel (Anguilla anguilla)-Vibrio vulnificus interaction in the gills: Role of the RtxA13 toxin.</title>
        <authorList>
            <person name="Callol A."/>
            <person name="Pajuelo D."/>
            <person name="Ebbesson L."/>
            <person name="Teles M."/>
            <person name="MacKenzie S."/>
            <person name="Amaro C."/>
        </authorList>
    </citation>
    <scope>NUCLEOTIDE SEQUENCE</scope>
</reference>
<dbReference type="EMBL" id="GBXM01035825">
    <property type="protein sequence ID" value="JAH72752.1"/>
    <property type="molecule type" value="Transcribed_RNA"/>
</dbReference>
<dbReference type="AlphaFoldDB" id="A0A0E9V410"/>
<sequence>MVSSVGASLFKALSEAGSQRCNLTLKATACCEFCLDYLLNTFIQDT</sequence>
<proteinExistence type="predicted"/>
<protein>
    <submittedName>
        <fullName evidence="1">Uncharacterized protein</fullName>
    </submittedName>
</protein>